<feature type="compositionally biased region" description="Acidic residues" evidence="1">
    <location>
        <begin position="1"/>
        <end position="14"/>
    </location>
</feature>
<organism evidence="2">
    <name type="scientific">Lygus hesperus</name>
    <name type="common">Western plant bug</name>
    <dbReference type="NCBI Taxonomy" id="30085"/>
    <lineage>
        <taxon>Eukaryota</taxon>
        <taxon>Metazoa</taxon>
        <taxon>Ecdysozoa</taxon>
        <taxon>Arthropoda</taxon>
        <taxon>Hexapoda</taxon>
        <taxon>Insecta</taxon>
        <taxon>Pterygota</taxon>
        <taxon>Neoptera</taxon>
        <taxon>Paraneoptera</taxon>
        <taxon>Hemiptera</taxon>
        <taxon>Heteroptera</taxon>
        <taxon>Panheteroptera</taxon>
        <taxon>Cimicomorpha</taxon>
        <taxon>Miridae</taxon>
        <taxon>Mirini</taxon>
        <taxon>Lygus</taxon>
    </lineage>
</organism>
<accession>A0A146KP31</accession>
<reference evidence="2" key="1">
    <citation type="journal article" date="2016" name="Gigascience">
        <title>De novo construction of an expanded transcriptome assembly for the western tarnished plant bug, Lygus hesperus.</title>
        <authorList>
            <person name="Tassone E.E."/>
            <person name="Geib S.M."/>
            <person name="Hall B."/>
            <person name="Fabrick J.A."/>
            <person name="Brent C.S."/>
            <person name="Hull J.J."/>
        </authorList>
    </citation>
    <scope>NUCLEOTIDE SEQUENCE</scope>
</reference>
<feature type="non-terminal residue" evidence="2">
    <location>
        <position position="184"/>
    </location>
</feature>
<gene>
    <name evidence="2" type="ORF">g.18702</name>
</gene>
<protein>
    <submittedName>
        <fullName evidence="2">Uncharacterized protein</fullName>
    </submittedName>
</protein>
<dbReference type="AlphaFoldDB" id="A0A146KP31"/>
<evidence type="ECO:0000313" key="2">
    <source>
        <dbReference type="EMBL" id="JAP98253.1"/>
    </source>
</evidence>
<feature type="compositionally biased region" description="Acidic residues" evidence="1">
    <location>
        <begin position="119"/>
        <end position="184"/>
    </location>
</feature>
<evidence type="ECO:0000256" key="1">
    <source>
        <dbReference type="SAM" id="MobiDB-lite"/>
    </source>
</evidence>
<name>A0A146KP31_LYGHE</name>
<dbReference type="EMBL" id="GDHC01020375">
    <property type="protein sequence ID" value="JAP98253.1"/>
    <property type="molecule type" value="Transcribed_RNA"/>
</dbReference>
<feature type="region of interest" description="Disordered" evidence="1">
    <location>
        <begin position="1"/>
        <end position="26"/>
    </location>
</feature>
<feature type="region of interest" description="Disordered" evidence="1">
    <location>
        <begin position="114"/>
        <end position="184"/>
    </location>
</feature>
<proteinExistence type="predicted"/>
<sequence length="184" mass="21558">MSDADVDTVDDGEIQDPAVQREKLEQEKERLTTLVDEWESLKADDEDLPDWVSEEIESVVGESRQLIDTRLEELQDWITACEDEVITYGQLEETCQEVYQEVEDIMKRFEHLKTLQENDWNEPDTEEEDDDEIDDESEEEITVIENEGEQDTPEEDNEPNEEEEEHGDEENEEEAVEEEDAAEE</sequence>